<keyword evidence="3" id="KW-0378">Hydrolase</keyword>
<evidence type="ECO:0000256" key="3">
    <source>
        <dbReference type="ARBA" id="ARBA00022801"/>
    </source>
</evidence>
<evidence type="ECO:0000313" key="8">
    <source>
        <dbReference type="RefSeq" id="XP_026487135.2"/>
    </source>
</evidence>
<dbReference type="InterPro" id="IPR050430">
    <property type="entry name" value="Peptidase_S1"/>
</dbReference>
<sequence>MGEVTRNWSDVLINLEKRIVGGSKATKNQYPFSVQFFNSGGLCGGSILTKKIVLTAAHCFDHNRNLIEMKIFSNPRFAYDLQAIAHDVWDFMIHEKYGENRVFANDIAVLIIHDEFNFGPEVQKIFIINTDVWMNVNETFVATGWGEYKYGGSIHQNRLKAANMYYVSKERCMNENKIDLGPEMFCLHGNGESDTCRGDSGGGVLWKGGLVGIVSHGRGCLETPGIYISVYYNRRWIKKTVTKIYQKFCDFHHNKIMI</sequence>
<dbReference type="GO" id="GO:0090729">
    <property type="term" value="F:toxin activity"/>
    <property type="evidence" value="ECO:0007669"/>
    <property type="project" value="UniProtKB-KW"/>
</dbReference>
<evidence type="ECO:0000256" key="1">
    <source>
        <dbReference type="ARBA" id="ARBA00007664"/>
    </source>
</evidence>
<evidence type="ECO:0000256" key="5">
    <source>
        <dbReference type="ARBA" id="ARBA00023157"/>
    </source>
</evidence>
<keyword evidence="5" id="KW-1015">Disulfide bond</keyword>
<reference evidence="8" key="1">
    <citation type="submission" date="2025-08" db="UniProtKB">
        <authorList>
            <consortium name="RefSeq"/>
        </authorList>
    </citation>
    <scope>IDENTIFICATION</scope>
    <source>
        <tissue evidence="8">Whole body</tissue>
    </source>
</reference>
<evidence type="ECO:0000313" key="7">
    <source>
        <dbReference type="Proteomes" id="UP001652626"/>
    </source>
</evidence>
<dbReference type="RefSeq" id="XP_026487135.2">
    <property type="nucleotide sequence ID" value="XM_026631350.2"/>
</dbReference>
<evidence type="ECO:0000259" key="6">
    <source>
        <dbReference type="PROSITE" id="PS50240"/>
    </source>
</evidence>
<dbReference type="SUPFAM" id="SSF50494">
    <property type="entry name" value="Trypsin-like serine proteases"/>
    <property type="match status" value="1"/>
</dbReference>
<feature type="domain" description="Peptidase S1" evidence="6">
    <location>
        <begin position="19"/>
        <end position="242"/>
    </location>
</feature>
<dbReference type="GeneID" id="113394142"/>
<dbReference type="InterPro" id="IPR043504">
    <property type="entry name" value="Peptidase_S1_PA_chymotrypsin"/>
</dbReference>
<keyword evidence="2" id="KW-0645">Protease</keyword>
<organism evidence="7 8">
    <name type="scientific">Vanessa tameamea</name>
    <name type="common">Kamehameha butterfly</name>
    <dbReference type="NCBI Taxonomy" id="334116"/>
    <lineage>
        <taxon>Eukaryota</taxon>
        <taxon>Metazoa</taxon>
        <taxon>Ecdysozoa</taxon>
        <taxon>Arthropoda</taxon>
        <taxon>Hexapoda</taxon>
        <taxon>Insecta</taxon>
        <taxon>Pterygota</taxon>
        <taxon>Neoptera</taxon>
        <taxon>Endopterygota</taxon>
        <taxon>Lepidoptera</taxon>
        <taxon>Glossata</taxon>
        <taxon>Ditrysia</taxon>
        <taxon>Papilionoidea</taxon>
        <taxon>Nymphalidae</taxon>
        <taxon>Nymphalinae</taxon>
        <taxon>Vanessa</taxon>
    </lineage>
</organism>
<dbReference type="GO" id="GO:0006508">
    <property type="term" value="P:proteolysis"/>
    <property type="evidence" value="ECO:0007669"/>
    <property type="project" value="UniProtKB-KW"/>
</dbReference>
<keyword evidence="7" id="KW-1185">Reference proteome</keyword>
<evidence type="ECO:0000256" key="2">
    <source>
        <dbReference type="ARBA" id="ARBA00022670"/>
    </source>
</evidence>
<dbReference type="PROSITE" id="PS00134">
    <property type="entry name" value="TRYPSIN_HIS"/>
    <property type="match status" value="1"/>
</dbReference>
<dbReference type="OrthoDB" id="546450at2759"/>
<gene>
    <name evidence="8" type="primary">LOC113394142</name>
</gene>
<dbReference type="InterPro" id="IPR009003">
    <property type="entry name" value="Peptidase_S1_PA"/>
</dbReference>
<evidence type="ECO:0000256" key="4">
    <source>
        <dbReference type="ARBA" id="ARBA00022825"/>
    </source>
</evidence>
<dbReference type="Pfam" id="PF00089">
    <property type="entry name" value="Trypsin"/>
    <property type="match status" value="1"/>
</dbReference>
<keyword evidence="4" id="KW-0720">Serine protease</keyword>
<dbReference type="AlphaFoldDB" id="A0A8B8HR88"/>
<dbReference type="CDD" id="cd00190">
    <property type="entry name" value="Tryp_SPc"/>
    <property type="match status" value="1"/>
</dbReference>
<dbReference type="PANTHER" id="PTHR24276:SF98">
    <property type="entry name" value="FI18310P1-RELATED"/>
    <property type="match status" value="1"/>
</dbReference>
<protein>
    <submittedName>
        <fullName evidence="8">Trypsin delta-like</fullName>
    </submittedName>
</protein>
<dbReference type="PANTHER" id="PTHR24276">
    <property type="entry name" value="POLYSERASE-RELATED"/>
    <property type="match status" value="1"/>
</dbReference>
<dbReference type="Gene3D" id="2.40.10.10">
    <property type="entry name" value="Trypsin-like serine proteases"/>
    <property type="match status" value="1"/>
</dbReference>
<dbReference type="Proteomes" id="UP001652626">
    <property type="component" value="Chromosome 4"/>
</dbReference>
<dbReference type="OMA" id="AHCFDHN"/>
<dbReference type="InterPro" id="IPR001254">
    <property type="entry name" value="Trypsin_dom"/>
</dbReference>
<dbReference type="PROSITE" id="PS50240">
    <property type="entry name" value="TRYPSIN_DOM"/>
    <property type="match status" value="1"/>
</dbReference>
<proteinExistence type="inferred from homology"/>
<dbReference type="GO" id="GO:0004252">
    <property type="term" value="F:serine-type endopeptidase activity"/>
    <property type="evidence" value="ECO:0007669"/>
    <property type="project" value="InterPro"/>
</dbReference>
<dbReference type="InterPro" id="IPR001314">
    <property type="entry name" value="Peptidase_S1A"/>
</dbReference>
<accession>A0A8B8HR88</accession>
<dbReference type="SMART" id="SM00020">
    <property type="entry name" value="Tryp_SPc"/>
    <property type="match status" value="1"/>
</dbReference>
<dbReference type="PRINTS" id="PR00722">
    <property type="entry name" value="CHYMOTRYPSIN"/>
</dbReference>
<dbReference type="InterPro" id="IPR018114">
    <property type="entry name" value="TRYPSIN_HIS"/>
</dbReference>
<dbReference type="GO" id="GO:0005576">
    <property type="term" value="C:extracellular region"/>
    <property type="evidence" value="ECO:0007669"/>
    <property type="project" value="UniProtKB-SubCell"/>
</dbReference>
<comment type="similarity">
    <text evidence="1">Belongs to the peptidase S1 family.</text>
</comment>
<name>A0A8B8HR88_VANTA</name>